<keyword evidence="12" id="KW-0969">Cilium</keyword>
<evidence type="ECO:0000256" key="4">
    <source>
        <dbReference type="ARBA" id="ARBA00022475"/>
    </source>
</evidence>
<reference evidence="12 13" key="1">
    <citation type="submission" date="2018-04" db="EMBL/GenBank/DDBJ databases">
        <title>Pelagivirga bohaiensis gen. nov., sp. nov., a bacterium isolated from the Bohai Sea.</title>
        <authorList>
            <person name="Ji X."/>
        </authorList>
    </citation>
    <scope>NUCLEOTIDE SEQUENCE [LARGE SCALE GENOMIC DNA]</scope>
    <source>
        <strain evidence="12 13">BH-SD19</strain>
    </source>
</reference>
<sequence length="177" mass="18813">MKLLIPLILLLLGLGGGVGAGLMLRPAPDAAAEAPAAAIPAEDAGTLPASGADTAAPRELTDHDRSAGPGDREYIKLNNQFVVPIVSPDRLESVVVMSLSLEVLKGQSEMVYLREPKIRDEFLRVLFDHANMGGFRGTFTDTGKLGSLRNGLLEVARKTLGPDVKGVLITDITRQDM</sequence>
<accession>A0A2T7G5J6</accession>
<keyword evidence="6" id="KW-0812">Transmembrane</keyword>
<evidence type="ECO:0000256" key="10">
    <source>
        <dbReference type="RuleBase" id="RU364125"/>
    </source>
</evidence>
<keyword evidence="12" id="KW-0282">Flagellum</keyword>
<dbReference type="GO" id="GO:0005886">
    <property type="term" value="C:plasma membrane"/>
    <property type="evidence" value="ECO:0007669"/>
    <property type="project" value="UniProtKB-SubCell"/>
</dbReference>
<evidence type="ECO:0000256" key="1">
    <source>
        <dbReference type="ARBA" id="ARBA00002254"/>
    </source>
</evidence>
<dbReference type="Pfam" id="PF03748">
    <property type="entry name" value="FliL"/>
    <property type="match status" value="1"/>
</dbReference>
<evidence type="ECO:0000313" key="13">
    <source>
        <dbReference type="Proteomes" id="UP000244446"/>
    </source>
</evidence>
<dbReference type="EMBL" id="QCYH01000006">
    <property type="protein sequence ID" value="PVA09694.1"/>
    <property type="molecule type" value="Genomic_DNA"/>
</dbReference>
<dbReference type="GO" id="GO:0071973">
    <property type="term" value="P:bacterial-type flagellum-dependent cell motility"/>
    <property type="evidence" value="ECO:0007669"/>
    <property type="project" value="InterPro"/>
</dbReference>
<gene>
    <name evidence="12" type="ORF">DC366_11210</name>
</gene>
<evidence type="ECO:0000256" key="5">
    <source>
        <dbReference type="ARBA" id="ARBA00022500"/>
    </source>
</evidence>
<feature type="compositionally biased region" description="Basic and acidic residues" evidence="11">
    <location>
        <begin position="59"/>
        <end position="70"/>
    </location>
</feature>
<keyword evidence="10" id="KW-0997">Cell inner membrane</keyword>
<dbReference type="InterPro" id="IPR005503">
    <property type="entry name" value="FliL"/>
</dbReference>
<keyword evidence="7 10" id="KW-0283">Flagellar rotation</keyword>
<keyword evidence="4" id="KW-1003">Cell membrane</keyword>
<name>A0A2T7G5J6_9RHOB</name>
<dbReference type="GO" id="GO:0006935">
    <property type="term" value="P:chemotaxis"/>
    <property type="evidence" value="ECO:0007669"/>
    <property type="project" value="UniProtKB-KW"/>
</dbReference>
<keyword evidence="13" id="KW-1185">Reference proteome</keyword>
<keyword evidence="8" id="KW-1133">Transmembrane helix</keyword>
<evidence type="ECO:0000256" key="2">
    <source>
        <dbReference type="ARBA" id="ARBA00004162"/>
    </source>
</evidence>
<organism evidence="12 13">
    <name type="scientific">Pelagivirga sediminicola</name>
    <dbReference type="NCBI Taxonomy" id="2170575"/>
    <lineage>
        <taxon>Bacteria</taxon>
        <taxon>Pseudomonadati</taxon>
        <taxon>Pseudomonadota</taxon>
        <taxon>Alphaproteobacteria</taxon>
        <taxon>Rhodobacterales</taxon>
        <taxon>Paracoccaceae</taxon>
        <taxon>Pelagivirga</taxon>
    </lineage>
</organism>
<dbReference type="RefSeq" id="WP_108692318.1">
    <property type="nucleotide sequence ID" value="NZ_QCYH01000006.1"/>
</dbReference>
<comment type="subcellular location">
    <subcellularLocation>
        <location evidence="10">Cell inner membrane</location>
    </subcellularLocation>
    <subcellularLocation>
        <location evidence="2">Cell membrane</location>
        <topology evidence="2">Single-pass membrane protein</topology>
    </subcellularLocation>
</comment>
<evidence type="ECO:0000256" key="8">
    <source>
        <dbReference type="ARBA" id="ARBA00022989"/>
    </source>
</evidence>
<dbReference type="OrthoDB" id="7864548at2"/>
<keyword evidence="5 10" id="KW-0145">Chemotaxis</keyword>
<evidence type="ECO:0000256" key="7">
    <source>
        <dbReference type="ARBA" id="ARBA00022779"/>
    </source>
</evidence>
<comment type="function">
    <text evidence="1 10">Controls the rotational direction of flagella during chemotaxis.</text>
</comment>
<evidence type="ECO:0000256" key="3">
    <source>
        <dbReference type="ARBA" id="ARBA00008281"/>
    </source>
</evidence>
<keyword evidence="12" id="KW-0966">Cell projection</keyword>
<protein>
    <recommendedName>
        <fullName evidence="10">Flagellar protein FliL</fullName>
    </recommendedName>
</protein>
<evidence type="ECO:0000256" key="9">
    <source>
        <dbReference type="ARBA" id="ARBA00023136"/>
    </source>
</evidence>
<evidence type="ECO:0000256" key="6">
    <source>
        <dbReference type="ARBA" id="ARBA00022692"/>
    </source>
</evidence>
<dbReference type="AlphaFoldDB" id="A0A2T7G5J6"/>
<evidence type="ECO:0000256" key="11">
    <source>
        <dbReference type="SAM" id="MobiDB-lite"/>
    </source>
</evidence>
<proteinExistence type="inferred from homology"/>
<dbReference type="Proteomes" id="UP000244446">
    <property type="component" value="Unassembled WGS sequence"/>
</dbReference>
<comment type="similarity">
    <text evidence="3 10">Belongs to the FliL family.</text>
</comment>
<dbReference type="GO" id="GO:0009425">
    <property type="term" value="C:bacterial-type flagellum basal body"/>
    <property type="evidence" value="ECO:0007669"/>
    <property type="project" value="InterPro"/>
</dbReference>
<comment type="caution">
    <text evidence="12">The sequence shown here is derived from an EMBL/GenBank/DDBJ whole genome shotgun (WGS) entry which is preliminary data.</text>
</comment>
<evidence type="ECO:0000313" key="12">
    <source>
        <dbReference type="EMBL" id="PVA09694.1"/>
    </source>
</evidence>
<feature type="region of interest" description="Disordered" evidence="11">
    <location>
        <begin position="42"/>
        <end position="70"/>
    </location>
</feature>
<keyword evidence="9 10" id="KW-0472">Membrane</keyword>